<gene>
    <name evidence="1" type="ORF">GALL_456720</name>
</gene>
<reference evidence="1" key="1">
    <citation type="submission" date="2016-10" db="EMBL/GenBank/DDBJ databases">
        <title>Sequence of Gallionella enrichment culture.</title>
        <authorList>
            <person name="Poehlein A."/>
            <person name="Muehling M."/>
            <person name="Daniel R."/>
        </authorList>
    </citation>
    <scope>NUCLEOTIDE SEQUENCE</scope>
</reference>
<dbReference type="EMBL" id="MLJW01003162">
    <property type="protein sequence ID" value="OIQ72702.1"/>
    <property type="molecule type" value="Genomic_DNA"/>
</dbReference>
<comment type="caution">
    <text evidence="1">The sequence shown here is derived from an EMBL/GenBank/DDBJ whole genome shotgun (WGS) entry which is preliminary data.</text>
</comment>
<organism evidence="1">
    <name type="scientific">mine drainage metagenome</name>
    <dbReference type="NCBI Taxonomy" id="410659"/>
    <lineage>
        <taxon>unclassified sequences</taxon>
        <taxon>metagenomes</taxon>
        <taxon>ecological metagenomes</taxon>
    </lineage>
</organism>
<protein>
    <submittedName>
        <fullName evidence="1">Uncharacterized protein</fullName>
    </submittedName>
</protein>
<dbReference type="AlphaFoldDB" id="A0A1J5PMC0"/>
<evidence type="ECO:0000313" key="1">
    <source>
        <dbReference type="EMBL" id="OIQ72702.1"/>
    </source>
</evidence>
<name>A0A1J5PMC0_9ZZZZ</name>
<accession>A0A1J5PMC0</accession>
<proteinExistence type="predicted"/>
<sequence length="79" mass="8469">MTFSGHVHVNTSQNYHATAPHLEVALDKSRVVATGGVMTTAPIGRITSERMRITVDPKAPDAYVLVFDGAVDLFFKPGG</sequence>